<gene>
    <name evidence="1" type="ORF">JAAARDRAFT_39822</name>
</gene>
<evidence type="ECO:0000313" key="2">
    <source>
        <dbReference type="Proteomes" id="UP000027265"/>
    </source>
</evidence>
<dbReference type="EMBL" id="KL197737">
    <property type="protein sequence ID" value="KDQ52840.1"/>
    <property type="molecule type" value="Genomic_DNA"/>
</dbReference>
<evidence type="ECO:0000313" key="1">
    <source>
        <dbReference type="EMBL" id="KDQ52840.1"/>
    </source>
</evidence>
<name>A0A067PG59_9AGAM</name>
<dbReference type="HOGENOM" id="CLU_2210437_0_0_1"/>
<dbReference type="Proteomes" id="UP000027265">
    <property type="component" value="Unassembled WGS sequence"/>
</dbReference>
<dbReference type="InParanoid" id="A0A067PG59"/>
<accession>A0A067PG59</accession>
<dbReference type="AlphaFoldDB" id="A0A067PG59"/>
<proteinExistence type="predicted"/>
<sequence>MILAKQLEPPGLYPSAFPSAAHSWVEKNGMEDDQCSSLSTLPKYHHSILLDLVTYVTRNLGTTHPITSDKDSRDCNEAPDAERRGQWARIKWLLFRLLTPSPTPSNR</sequence>
<reference evidence="2" key="1">
    <citation type="journal article" date="2014" name="Proc. Natl. Acad. Sci. U.S.A.">
        <title>Extensive sampling of basidiomycete genomes demonstrates inadequacy of the white-rot/brown-rot paradigm for wood decay fungi.</title>
        <authorList>
            <person name="Riley R."/>
            <person name="Salamov A.A."/>
            <person name="Brown D.W."/>
            <person name="Nagy L.G."/>
            <person name="Floudas D."/>
            <person name="Held B.W."/>
            <person name="Levasseur A."/>
            <person name="Lombard V."/>
            <person name="Morin E."/>
            <person name="Otillar R."/>
            <person name="Lindquist E.A."/>
            <person name="Sun H."/>
            <person name="LaButti K.M."/>
            <person name="Schmutz J."/>
            <person name="Jabbour D."/>
            <person name="Luo H."/>
            <person name="Baker S.E."/>
            <person name="Pisabarro A.G."/>
            <person name="Walton J.D."/>
            <person name="Blanchette R.A."/>
            <person name="Henrissat B."/>
            <person name="Martin F."/>
            <person name="Cullen D."/>
            <person name="Hibbett D.S."/>
            <person name="Grigoriev I.V."/>
        </authorList>
    </citation>
    <scope>NUCLEOTIDE SEQUENCE [LARGE SCALE GENOMIC DNA]</scope>
    <source>
        <strain evidence="2">MUCL 33604</strain>
    </source>
</reference>
<organism evidence="1 2">
    <name type="scientific">Jaapia argillacea MUCL 33604</name>
    <dbReference type="NCBI Taxonomy" id="933084"/>
    <lineage>
        <taxon>Eukaryota</taxon>
        <taxon>Fungi</taxon>
        <taxon>Dikarya</taxon>
        <taxon>Basidiomycota</taxon>
        <taxon>Agaricomycotina</taxon>
        <taxon>Agaricomycetes</taxon>
        <taxon>Agaricomycetidae</taxon>
        <taxon>Jaapiales</taxon>
        <taxon>Jaapiaceae</taxon>
        <taxon>Jaapia</taxon>
    </lineage>
</organism>
<keyword evidence="2" id="KW-1185">Reference proteome</keyword>
<protein>
    <submittedName>
        <fullName evidence="1">Uncharacterized protein</fullName>
    </submittedName>
</protein>